<sequence length="355" mass="39575">MTKPAMEPPPGKESNFDNPNRELYYICIASNTIAMSIGFMGYCTMCLLMLRYGGGLHQWDVPDHLITQYNQTVYATMVNYGPTVFAIKAAILLFLASIFAPYKTYVKWIYGFLGVMGVYYVAMLFLKMFICRPISMFWGATNGECFNQRVLILVDNVISLLSDIVVLLLPCPLTKKLQVGLIAKLKIVAIFGVGGIACIFSLVRLVFIIRNGESPDQTYVFLQINLTGIAECGIGVVCACFPFMPMLWKSILHKDKPGYSSNYSRSQFEMMSSSKQRSRNTGHTPESVHYNEDMGSDENILIPNGKSYVTTKVRAGDDTAEGSTNSIGDGNRGHGASLDDSHILRTVEVRQYEER</sequence>
<feature type="transmembrane region" description="Helical" evidence="7">
    <location>
        <begin position="185"/>
        <end position="209"/>
    </location>
</feature>
<comment type="subcellular location">
    <subcellularLocation>
        <location evidence="1">Membrane</location>
        <topology evidence="1">Multi-pass membrane protein</topology>
    </subcellularLocation>
</comment>
<keyword evidence="3 7" id="KW-1133">Transmembrane helix</keyword>
<feature type="transmembrane region" description="Helical" evidence="7">
    <location>
        <begin position="221"/>
        <end position="244"/>
    </location>
</feature>
<accession>A0A8H5XFS7</accession>
<feature type="transmembrane region" description="Helical" evidence="7">
    <location>
        <begin position="109"/>
        <end position="130"/>
    </location>
</feature>
<protein>
    <submittedName>
        <fullName evidence="9">Integral membrane protein</fullName>
    </submittedName>
</protein>
<dbReference type="EMBL" id="JAAOAK010000054">
    <property type="protein sequence ID" value="KAF5692930.1"/>
    <property type="molecule type" value="Genomic_DNA"/>
</dbReference>
<dbReference type="InterPro" id="IPR049326">
    <property type="entry name" value="Rhodopsin_dom_fungi"/>
</dbReference>
<dbReference type="Proteomes" id="UP000562682">
    <property type="component" value="Unassembled WGS sequence"/>
</dbReference>
<dbReference type="Pfam" id="PF20684">
    <property type="entry name" value="Fung_rhodopsin"/>
    <property type="match status" value="1"/>
</dbReference>
<dbReference type="PANTHER" id="PTHR33048">
    <property type="entry name" value="PTH11-LIKE INTEGRAL MEMBRANE PROTEIN (AFU_ORTHOLOGUE AFUA_5G11245)"/>
    <property type="match status" value="1"/>
</dbReference>
<evidence type="ECO:0000256" key="5">
    <source>
        <dbReference type="ARBA" id="ARBA00038359"/>
    </source>
</evidence>
<gene>
    <name evidence="9" type="ORF">FDENT_2368</name>
</gene>
<evidence type="ECO:0000256" key="7">
    <source>
        <dbReference type="SAM" id="Phobius"/>
    </source>
</evidence>
<feature type="region of interest" description="Disordered" evidence="6">
    <location>
        <begin position="315"/>
        <end position="340"/>
    </location>
</feature>
<comment type="similarity">
    <text evidence="5">Belongs to the SAT4 family.</text>
</comment>
<feature type="region of interest" description="Disordered" evidence="6">
    <location>
        <begin position="270"/>
        <end position="296"/>
    </location>
</feature>
<organism evidence="9 10">
    <name type="scientific">Fusarium denticulatum</name>
    <dbReference type="NCBI Taxonomy" id="48507"/>
    <lineage>
        <taxon>Eukaryota</taxon>
        <taxon>Fungi</taxon>
        <taxon>Dikarya</taxon>
        <taxon>Ascomycota</taxon>
        <taxon>Pezizomycotina</taxon>
        <taxon>Sordariomycetes</taxon>
        <taxon>Hypocreomycetidae</taxon>
        <taxon>Hypocreales</taxon>
        <taxon>Nectriaceae</taxon>
        <taxon>Fusarium</taxon>
        <taxon>Fusarium fujikuroi species complex</taxon>
    </lineage>
</organism>
<keyword evidence="4 7" id="KW-0472">Membrane</keyword>
<evidence type="ECO:0000313" key="9">
    <source>
        <dbReference type="EMBL" id="KAF5692930.1"/>
    </source>
</evidence>
<evidence type="ECO:0000259" key="8">
    <source>
        <dbReference type="Pfam" id="PF20684"/>
    </source>
</evidence>
<comment type="caution">
    <text evidence="9">The sequence shown here is derived from an EMBL/GenBank/DDBJ whole genome shotgun (WGS) entry which is preliminary data.</text>
</comment>
<evidence type="ECO:0000256" key="2">
    <source>
        <dbReference type="ARBA" id="ARBA00022692"/>
    </source>
</evidence>
<feature type="transmembrane region" description="Helical" evidence="7">
    <location>
        <begin position="23"/>
        <end position="50"/>
    </location>
</feature>
<feature type="transmembrane region" description="Helical" evidence="7">
    <location>
        <begin position="150"/>
        <end position="173"/>
    </location>
</feature>
<keyword evidence="10" id="KW-1185">Reference proteome</keyword>
<evidence type="ECO:0000256" key="6">
    <source>
        <dbReference type="SAM" id="MobiDB-lite"/>
    </source>
</evidence>
<evidence type="ECO:0000256" key="1">
    <source>
        <dbReference type="ARBA" id="ARBA00004141"/>
    </source>
</evidence>
<feature type="domain" description="Rhodopsin" evidence="8">
    <location>
        <begin position="32"/>
        <end position="248"/>
    </location>
</feature>
<evidence type="ECO:0000313" key="10">
    <source>
        <dbReference type="Proteomes" id="UP000562682"/>
    </source>
</evidence>
<name>A0A8H5XFS7_9HYPO</name>
<keyword evidence="2 7" id="KW-0812">Transmembrane</keyword>
<reference evidence="9 10" key="1">
    <citation type="submission" date="2020-05" db="EMBL/GenBank/DDBJ databases">
        <title>Identification and distribution of gene clusters putatively required for synthesis of sphingolipid metabolism inhibitors in phylogenetically diverse species of the filamentous fungus Fusarium.</title>
        <authorList>
            <person name="Kim H.-S."/>
            <person name="Busman M."/>
            <person name="Brown D.W."/>
            <person name="Divon H."/>
            <person name="Uhlig S."/>
            <person name="Proctor R.H."/>
        </authorList>
    </citation>
    <scope>NUCLEOTIDE SEQUENCE [LARGE SCALE GENOMIC DNA]</scope>
    <source>
        <strain evidence="9 10">NRRL 25311</strain>
    </source>
</reference>
<feature type="transmembrane region" description="Helical" evidence="7">
    <location>
        <begin position="83"/>
        <end position="102"/>
    </location>
</feature>
<dbReference type="PANTHER" id="PTHR33048:SF108">
    <property type="entry name" value="INTEGRAL MEMBRANE PROTEIN"/>
    <property type="match status" value="1"/>
</dbReference>
<dbReference type="GO" id="GO:0016020">
    <property type="term" value="C:membrane"/>
    <property type="evidence" value="ECO:0007669"/>
    <property type="project" value="UniProtKB-SubCell"/>
</dbReference>
<dbReference type="AlphaFoldDB" id="A0A8H5XFS7"/>
<evidence type="ECO:0000256" key="4">
    <source>
        <dbReference type="ARBA" id="ARBA00023136"/>
    </source>
</evidence>
<evidence type="ECO:0000256" key="3">
    <source>
        <dbReference type="ARBA" id="ARBA00022989"/>
    </source>
</evidence>
<feature type="compositionally biased region" description="Polar residues" evidence="6">
    <location>
        <begin position="270"/>
        <end position="284"/>
    </location>
</feature>
<proteinExistence type="inferred from homology"/>
<dbReference type="InterPro" id="IPR052337">
    <property type="entry name" value="SAT4-like"/>
</dbReference>